<accession>A0ABU1ISG5</accession>
<dbReference type="CDD" id="cd00093">
    <property type="entry name" value="HTH_XRE"/>
    <property type="match status" value="1"/>
</dbReference>
<sequence>MGDTKFYELGKFIRKTRRERGLRLEDLADEHISPTTISNIERGVPHVSNEKVLYLANKLQIRLERIPELLLKEKDQVRILHQKMKAVDTLLSASKLSKAEQILNDLPMEADHLLSPQIHHLHAKFHLINQNYQPASDLYQKAIQLADEGTDLDNVKAACYLDWGYLHYTTNNMKEALETTDKGIQAFKHNGNNPHLWYSLHRNKALFLERSDRYMESMKIVSDLWDNLDKIEEIDTILTLYWLRAELSRQLGNIDEAINYAYQGIELAQRNEKYESQFNLWTVLGVIHLDQEKWDQAEFFLQVALELSDQLSLDNRSILIYTYSQLAIAYIQLGKKSESLTAAQKTIDWGERLQETSYLVEALVIMGGIQKVLNHLGASYGYYQKALELSRQHQWKRKEQQIIYKLSLFGNDQEIDWETFHHHFTKVQSMTELSDDEIFDELLDER</sequence>
<evidence type="ECO:0000256" key="2">
    <source>
        <dbReference type="ARBA" id="ARBA00022490"/>
    </source>
</evidence>
<dbReference type="InterPro" id="IPR001387">
    <property type="entry name" value="Cro/C1-type_HTH"/>
</dbReference>
<dbReference type="PROSITE" id="PS50943">
    <property type="entry name" value="HTH_CROC1"/>
    <property type="match status" value="1"/>
</dbReference>
<dbReference type="SUPFAM" id="SSF47413">
    <property type="entry name" value="lambda repressor-like DNA-binding domains"/>
    <property type="match status" value="1"/>
</dbReference>
<dbReference type="EMBL" id="JAVDQG010000006">
    <property type="protein sequence ID" value="MDR6226874.1"/>
    <property type="molecule type" value="Genomic_DNA"/>
</dbReference>
<comment type="similarity">
    <text evidence="5">Belongs to the Rap family.</text>
</comment>
<evidence type="ECO:0000256" key="4">
    <source>
        <dbReference type="ARBA" id="ARBA00022803"/>
    </source>
</evidence>
<dbReference type="PANTHER" id="PTHR46630">
    <property type="entry name" value="TETRATRICOPEPTIDE REPEAT PROTEIN 29"/>
    <property type="match status" value="1"/>
</dbReference>
<keyword evidence="2" id="KW-0963">Cytoplasm</keyword>
<evidence type="ECO:0000313" key="7">
    <source>
        <dbReference type="EMBL" id="MDR6226874.1"/>
    </source>
</evidence>
<organism evidence="7 8">
    <name type="scientific">Desmospora profundinema</name>
    <dbReference type="NCBI Taxonomy" id="1571184"/>
    <lineage>
        <taxon>Bacteria</taxon>
        <taxon>Bacillati</taxon>
        <taxon>Bacillota</taxon>
        <taxon>Bacilli</taxon>
        <taxon>Bacillales</taxon>
        <taxon>Thermoactinomycetaceae</taxon>
        <taxon>Desmospora</taxon>
    </lineage>
</organism>
<keyword evidence="3" id="KW-0677">Repeat</keyword>
<dbReference type="Pfam" id="PF13424">
    <property type="entry name" value="TPR_12"/>
    <property type="match status" value="1"/>
</dbReference>
<dbReference type="Gene3D" id="1.10.260.40">
    <property type="entry name" value="lambda repressor-like DNA-binding domains"/>
    <property type="match status" value="1"/>
</dbReference>
<dbReference type="Pfam" id="PF01381">
    <property type="entry name" value="HTH_3"/>
    <property type="match status" value="1"/>
</dbReference>
<keyword evidence="4" id="KW-0802">TPR repeat</keyword>
<comment type="subcellular location">
    <subcellularLocation>
        <location evidence="1">Cytoplasm</location>
    </subcellularLocation>
</comment>
<dbReference type="InterPro" id="IPR010982">
    <property type="entry name" value="Lambda_DNA-bd_dom_sf"/>
</dbReference>
<gene>
    <name evidence="7" type="ORF">JOE21_002884</name>
</gene>
<dbReference type="InterPro" id="IPR011990">
    <property type="entry name" value="TPR-like_helical_dom_sf"/>
</dbReference>
<dbReference type="Gene3D" id="1.25.40.10">
    <property type="entry name" value="Tetratricopeptide repeat domain"/>
    <property type="match status" value="2"/>
</dbReference>
<dbReference type="Proteomes" id="UP001185012">
    <property type="component" value="Unassembled WGS sequence"/>
</dbReference>
<evidence type="ECO:0000256" key="5">
    <source>
        <dbReference type="ARBA" id="ARBA00038253"/>
    </source>
</evidence>
<dbReference type="InterPro" id="IPR019734">
    <property type="entry name" value="TPR_rpt"/>
</dbReference>
<dbReference type="SMART" id="SM00028">
    <property type="entry name" value="TPR"/>
    <property type="match status" value="6"/>
</dbReference>
<dbReference type="InterPro" id="IPR051476">
    <property type="entry name" value="Bac_ResReg_Asp_Phosphatase"/>
</dbReference>
<name>A0ABU1ISG5_9BACL</name>
<evidence type="ECO:0000256" key="1">
    <source>
        <dbReference type="ARBA" id="ARBA00004496"/>
    </source>
</evidence>
<dbReference type="PANTHER" id="PTHR46630:SF1">
    <property type="entry name" value="TETRATRICOPEPTIDE REPEAT PROTEIN 29"/>
    <property type="match status" value="1"/>
</dbReference>
<evidence type="ECO:0000256" key="3">
    <source>
        <dbReference type="ARBA" id="ARBA00022737"/>
    </source>
</evidence>
<proteinExistence type="inferred from homology"/>
<keyword evidence="8" id="KW-1185">Reference proteome</keyword>
<protein>
    <submittedName>
        <fullName evidence="7">Tetratricopeptide (TPR) repeat protein</fullName>
    </submittedName>
</protein>
<dbReference type="SMART" id="SM00530">
    <property type="entry name" value="HTH_XRE"/>
    <property type="match status" value="1"/>
</dbReference>
<evidence type="ECO:0000259" key="6">
    <source>
        <dbReference type="PROSITE" id="PS50943"/>
    </source>
</evidence>
<dbReference type="SUPFAM" id="SSF48452">
    <property type="entry name" value="TPR-like"/>
    <property type="match status" value="2"/>
</dbReference>
<reference evidence="7 8" key="1">
    <citation type="submission" date="2023-07" db="EMBL/GenBank/DDBJ databases">
        <title>Genomic Encyclopedia of Type Strains, Phase IV (KMG-IV): sequencing the most valuable type-strain genomes for metagenomic binning, comparative biology and taxonomic classification.</title>
        <authorList>
            <person name="Goeker M."/>
        </authorList>
    </citation>
    <scope>NUCLEOTIDE SEQUENCE [LARGE SCALE GENOMIC DNA]</scope>
    <source>
        <strain evidence="7 8">DSM 45903</strain>
    </source>
</reference>
<feature type="domain" description="HTH cro/C1-type" evidence="6">
    <location>
        <begin position="13"/>
        <end position="66"/>
    </location>
</feature>
<comment type="caution">
    <text evidence="7">The sequence shown here is derived from an EMBL/GenBank/DDBJ whole genome shotgun (WGS) entry which is preliminary data.</text>
</comment>
<evidence type="ECO:0000313" key="8">
    <source>
        <dbReference type="Proteomes" id="UP001185012"/>
    </source>
</evidence>
<dbReference type="RefSeq" id="WP_309867367.1">
    <property type="nucleotide sequence ID" value="NZ_JAVDQG010000006.1"/>
</dbReference>